<name>A0A4Y2KPH5_ARAVE</name>
<gene>
    <name evidence="1" type="ORF">AVEN_157159_1</name>
</gene>
<protein>
    <submittedName>
        <fullName evidence="1">Uncharacterized protein</fullName>
    </submittedName>
</protein>
<dbReference type="AlphaFoldDB" id="A0A4Y2KPH5"/>
<evidence type="ECO:0000313" key="1">
    <source>
        <dbReference type="EMBL" id="GBN04168.1"/>
    </source>
</evidence>
<organism evidence="1 2">
    <name type="scientific">Araneus ventricosus</name>
    <name type="common">Orbweaver spider</name>
    <name type="synonym">Epeira ventricosa</name>
    <dbReference type="NCBI Taxonomy" id="182803"/>
    <lineage>
        <taxon>Eukaryota</taxon>
        <taxon>Metazoa</taxon>
        <taxon>Ecdysozoa</taxon>
        <taxon>Arthropoda</taxon>
        <taxon>Chelicerata</taxon>
        <taxon>Arachnida</taxon>
        <taxon>Araneae</taxon>
        <taxon>Araneomorphae</taxon>
        <taxon>Entelegynae</taxon>
        <taxon>Araneoidea</taxon>
        <taxon>Araneidae</taxon>
        <taxon>Araneus</taxon>
    </lineage>
</organism>
<reference evidence="1 2" key="1">
    <citation type="journal article" date="2019" name="Sci. Rep.">
        <title>Orb-weaving spider Araneus ventricosus genome elucidates the spidroin gene catalogue.</title>
        <authorList>
            <person name="Kono N."/>
            <person name="Nakamura H."/>
            <person name="Ohtoshi R."/>
            <person name="Moran D.A.P."/>
            <person name="Shinohara A."/>
            <person name="Yoshida Y."/>
            <person name="Fujiwara M."/>
            <person name="Mori M."/>
            <person name="Tomita M."/>
            <person name="Arakawa K."/>
        </authorList>
    </citation>
    <scope>NUCLEOTIDE SEQUENCE [LARGE SCALE GENOMIC DNA]</scope>
</reference>
<sequence>MLLEKGYWKHQQYNRLHTKISLLCGGPRKISKGPTGDNLRLSENKVPLHITTSTARIIRVNLEFTVRIGFSTLFLDIDLPSPIAVLSCAVRFIVLS</sequence>
<evidence type="ECO:0000313" key="2">
    <source>
        <dbReference type="Proteomes" id="UP000499080"/>
    </source>
</evidence>
<dbReference type="Proteomes" id="UP000499080">
    <property type="component" value="Unassembled WGS sequence"/>
</dbReference>
<proteinExistence type="predicted"/>
<keyword evidence="2" id="KW-1185">Reference proteome</keyword>
<accession>A0A4Y2KPH5</accession>
<dbReference type="EMBL" id="BGPR01004862">
    <property type="protein sequence ID" value="GBN04168.1"/>
    <property type="molecule type" value="Genomic_DNA"/>
</dbReference>
<comment type="caution">
    <text evidence="1">The sequence shown here is derived from an EMBL/GenBank/DDBJ whole genome shotgun (WGS) entry which is preliminary data.</text>
</comment>